<keyword evidence="2" id="KW-1185">Reference proteome</keyword>
<proteinExistence type="predicted"/>
<sequence>MALVFSLPPASSCTIPSRSPSLLPALKPSRLLPTHLFCERISSLQCCWTLRAPVLASSPASPLLSRIKAPTFLTSVAAGASSGFYFSETADDLGFDVEDEEDGEGSPWEEAVVYRRDASVTHLECCTTLERLGMGRLSTELSRSRAAAMGIRLVPNRKGTTAGDAFLSGTPVLVSIDVTRKKRKLKLDGIVRTVITLGCNRCAEPAAESVFSNFSLLLTEEPVEEPEQINMGVIYGEDKSRAASMSEGQEDDDELEIDPDDRLYFPAKEKEIDLSKHIRDIVHVEIAINVVCDAGCKGLCLKCGTNLNKSSCTCSKAGAGQRKEYGPLATLKKKMQQR</sequence>
<evidence type="ECO:0008006" key="3">
    <source>
        <dbReference type="Google" id="ProtNLM"/>
    </source>
</evidence>
<evidence type="ECO:0000313" key="1">
    <source>
        <dbReference type="EMBL" id="MQL87730.1"/>
    </source>
</evidence>
<accession>A0A843V1N2</accession>
<dbReference type="InterPro" id="IPR003772">
    <property type="entry name" value="YceD"/>
</dbReference>
<protein>
    <recommendedName>
        <fullName evidence="3">Large ribosomal RNA subunit accumulation protein YCED homolog 1, chloroplastic</fullName>
    </recommendedName>
</protein>
<dbReference type="PANTHER" id="PTHR34374">
    <property type="entry name" value="LARGE RIBOSOMAL RNA SUBUNIT ACCUMULATION PROTEIN YCED HOMOLOG 1, CHLOROPLASTIC"/>
    <property type="match status" value="1"/>
</dbReference>
<evidence type="ECO:0000313" key="2">
    <source>
        <dbReference type="Proteomes" id="UP000652761"/>
    </source>
</evidence>
<gene>
    <name evidence="1" type="ORF">Taro_020285</name>
</gene>
<dbReference type="Pfam" id="PF02620">
    <property type="entry name" value="YceD"/>
    <property type="match status" value="1"/>
</dbReference>
<name>A0A843V1N2_COLES</name>
<dbReference type="EMBL" id="NMUH01001001">
    <property type="protein sequence ID" value="MQL87730.1"/>
    <property type="molecule type" value="Genomic_DNA"/>
</dbReference>
<dbReference type="AlphaFoldDB" id="A0A843V1N2"/>
<dbReference type="OrthoDB" id="1931432at2759"/>
<dbReference type="Proteomes" id="UP000652761">
    <property type="component" value="Unassembled WGS sequence"/>
</dbReference>
<reference evidence="1" key="1">
    <citation type="submission" date="2017-07" db="EMBL/GenBank/DDBJ databases">
        <title>Taro Niue Genome Assembly and Annotation.</title>
        <authorList>
            <person name="Atibalentja N."/>
            <person name="Keating K."/>
            <person name="Fields C.J."/>
        </authorList>
    </citation>
    <scope>NUCLEOTIDE SEQUENCE</scope>
    <source>
        <strain evidence="1">Niue_2</strain>
        <tissue evidence="1">Leaf</tissue>
    </source>
</reference>
<dbReference type="PANTHER" id="PTHR34374:SF1">
    <property type="entry name" value="LARGE RIBOSOMAL RNA SUBUNIT ACCUMULATION PROTEIN YCED HOMOLOG 1, CHLOROPLASTIC"/>
    <property type="match status" value="1"/>
</dbReference>
<organism evidence="1 2">
    <name type="scientific">Colocasia esculenta</name>
    <name type="common">Wild taro</name>
    <name type="synonym">Arum esculentum</name>
    <dbReference type="NCBI Taxonomy" id="4460"/>
    <lineage>
        <taxon>Eukaryota</taxon>
        <taxon>Viridiplantae</taxon>
        <taxon>Streptophyta</taxon>
        <taxon>Embryophyta</taxon>
        <taxon>Tracheophyta</taxon>
        <taxon>Spermatophyta</taxon>
        <taxon>Magnoliopsida</taxon>
        <taxon>Liliopsida</taxon>
        <taxon>Araceae</taxon>
        <taxon>Aroideae</taxon>
        <taxon>Colocasieae</taxon>
        <taxon>Colocasia</taxon>
    </lineage>
</organism>
<comment type="caution">
    <text evidence="1">The sequence shown here is derived from an EMBL/GenBank/DDBJ whole genome shotgun (WGS) entry which is preliminary data.</text>
</comment>